<comment type="caution">
    <text evidence="2">The sequence shown here is derived from an EMBL/GenBank/DDBJ whole genome shotgun (WGS) entry which is preliminary data.</text>
</comment>
<accession>A0A9W6ZD41</accession>
<keyword evidence="1" id="KW-1133">Transmembrane helix</keyword>
<keyword evidence="1" id="KW-0812">Transmembrane</keyword>
<feature type="transmembrane region" description="Helical" evidence="1">
    <location>
        <begin position="325"/>
        <end position="341"/>
    </location>
</feature>
<feature type="transmembrane region" description="Helical" evidence="1">
    <location>
        <begin position="444"/>
        <end position="466"/>
    </location>
</feature>
<evidence type="ECO:0000256" key="1">
    <source>
        <dbReference type="SAM" id="Phobius"/>
    </source>
</evidence>
<evidence type="ECO:0008006" key="4">
    <source>
        <dbReference type="Google" id="ProtNLM"/>
    </source>
</evidence>
<protein>
    <recommendedName>
        <fullName evidence="4">EF-hand domain-containing protein</fullName>
    </recommendedName>
</protein>
<dbReference type="Proteomes" id="UP001162640">
    <property type="component" value="Unassembled WGS sequence"/>
</dbReference>
<dbReference type="AlphaFoldDB" id="A0A9W6ZD41"/>
<sequence>MSDTSVSARVAPSQTKLTATNIRDLIDFDAKGFITTEDILNGVWAAGIEPTVEEMNVLLDPLRNDMDENTATGEMKLLLTKYGVEVDTFQSRVRRWGSERVLVRPDGHKHMPASDYVTMRFLNLCVPLLSITQVHSFIPNFSPFEKTIFKITKNVFGGVSSFCNVLNYTTCLLVLSGASSVSLAEVFTVSCLLTVSTLYTQAVRESITWTKEGVKGTYAWLHTRFMLRYDRTITTYIHTKAKQVNGLHLFRRIVANTEDRDVEGFTGFIAQVIPLVHSVVEGKPALQKGSVHEELISKRVDTEENIQDFRTEERYNMFKASADKIVPYLAAICMLLAPTFVHHVKGESTIIDGEAGLVDVLVHGMNGLSLLITTLYTIVVLHGDAMKTLQLHDKIATELCSLLQHRKVNGEVVHLRTKHDVRNFKSLYLIEEQVFQKQGPFHAAAFNALAIFSVVGSGLVFVLALLGLDVEAWSFVVFVSSFFFMLVSTRVFLCAVSSHDKLYAGMKKGLNSQRRRNINLVNELETRKAVKHGAGMEQAKIKELIEASRALDLLVDYISDTRQPLRLCFGAFEMTNSTILKVAGVEIMLLMVTLVMTALRGE</sequence>
<feature type="transmembrane region" description="Helical" evidence="1">
    <location>
        <begin position="361"/>
        <end position="381"/>
    </location>
</feature>
<organism evidence="2 3">
    <name type="scientific">Triparma laevis f. inornata</name>
    <dbReference type="NCBI Taxonomy" id="1714386"/>
    <lineage>
        <taxon>Eukaryota</taxon>
        <taxon>Sar</taxon>
        <taxon>Stramenopiles</taxon>
        <taxon>Ochrophyta</taxon>
        <taxon>Bolidophyceae</taxon>
        <taxon>Parmales</taxon>
        <taxon>Triparmaceae</taxon>
        <taxon>Triparma</taxon>
    </lineage>
</organism>
<gene>
    <name evidence="2" type="ORF">TL16_g00707</name>
</gene>
<feature type="transmembrane region" description="Helical" evidence="1">
    <location>
        <begin position="579"/>
        <end position="599"/>
    </location>
</feature>
<keyword evidence="1" id="KW-0472">Membrane</keyword>
<reference evidence="3" key="1">
    <citation type="journal article" date="2023" name="Commun. Biol.">
        <title>Genome analysis of Parmales, the sister group of diatoms, reveals the evolutionary specialization of diatoms from phago-mixotrophs to photoautotrophs.</title>
        <authorList>
            <person name="Ban H."/>
            <person name="Sato S."/>
            <person name="Yoshikawa S."/>
            <person name="Yamada K."/>
            <person name="Nakamura Y."/>
            <person name="Ichinomiya M."/>
            <person name="Sato N."/>
            <person name="Blanc-Mathieu R."/>
            <person name="Endo H."/>
            <person name="Kuwata A."/>
            <person name="Ogata H."/>
        </authorList>
    </citation>
    <scope>NUCLEOTIDE SEQUENCE [LARGE SCALE GENOMIC DNA]</scope>
</reference>
<feature type="transmembrane region" description="Helical" evidence="1">
    <location>
        <begin position="472"/>
        <end position="493"/>
    </location>
</feature>
<dbReference type="EMBL" id="BLQM01000013">
    <property type="protein sequence ID" value="GMH50166.1"/>
    <property type="molecule type" value="Genomic_DNA"/>
</dbReference>
<evidence type="ECO:0000313" key="2">
    <source>
        <dbReference type="EMBL" id="GMH50166.1"/>
    </source>
</evidence>
<proteinExistence type="predicted"/>
<evidence type="ECO:0000313" key="3">
    <source>
        <dbReference type="Proteomes" id="UP001162640"/>
    </source>
</evidence>
<name>A0A9W6ZD41_9STRA</name>